<keyword evidence="5 10" id="KW-0812">Transmembrane</keyword>
<dbReference type="InterPro" id="IPR003020">
    <property type="entry name" value="HCO3_transpt_euk"/>
</dbReference>
<accession>A0A8R1YHN1</accession>
<keyword evidence="8 10" id="KW-0472">Membrane</keyword>
<dbReference type="Proteomes" id="UP000005239">
    <property type="component" value="Unassembled WGS sequence"/>
</dbReference>
<protein>
    <submittedName>
        <fullName evidence="12">Abts-3</fullName>
    </submittedName>
</protein>
<feature type="transmembrane region" description="Helical" evidence="10">
    <location>
        <begin position="1047"/>
        <end position="1065"/>
    </location>
</feature>
<accession>A0A2A6B5Q1</accession>
<evidence type="ECO:0000256" key="10">
    <source>
        <dbReference type="SAM" id="Phobius"/>
    </source>
</evidence>
<evidence type="ECO:0000256" key="8">
    <source>
        <dbReference type="ARBA" id="ARBA00023136"/>
    </source>
</evidence>
<reference evidence="12" key="2">
    <citation type="submission" date="2022-06" db="UniProtKB">
        <authorList>
            <consortium name="EnsemblMetazoa"/>
        </authorList>
    </citation>
    <scope>IDENTIFICATION</scope>
    <source>
        <strain evidence="12">PS312</strain>
    </source>
</reference>
<evidence type="ECO:0000313" key="13">
    <source>
        <dbReference type="Proteomes" id="UP000005239"/>
    </source>
</evidence>
<feature type="transmembrane region" description="Helical" evidence="10">
    <location>
        <begin position="727"/>
        <end position="753"/>
    </location>
</feature>
<feature type="transmembrane region" description="Helical" evidence="10">
    <location>
        <begin position="686"/>
        <end position="707"/>
    </location>
</feature>
<feature type="domain" description="Bicarbonate transporter-like transmembrane" evidence="11">
    <location>
        <begin position="847"/>
        <end position="1156"/>
    </location>
</feature>
<sequence>MTDSGDSTDLLPLSTNNSTTTSNPLAGTGTTGMTGAGNSGSGIYQSAVHNCAKSIIDRKLRKFASETSFATEGTGSDASEREVQSRGRVFTVKPVQLRNGGAGAGGQQRRRRHDSDASGSAGSEATVASGAATPVRHHAPRIRRPKSASNVEMNFSMTSATIHSLETNADDEIIGGMDMPPDRLAMRRQSNIYCFDDDSIHEFEDDDGWRGGAAPVRVIVTATDSVRRPSRGTGGADHAACENGAESAPGAVGGRYAKKPDPRTRVLNRRTSHTLLYVPEQRRTSTASGTSVASCPAVTIEDEGPGPLVSGPQAAPPRKPSRQDSAPPEDGAEGAAARAKMLSKRVSWLSMKSLQDSVEPLLGIKTKIRRSSGQGSPTTTNTTVTMRGGDSQYGSVVQLNEADLDFDSDTPPLDTLSWSFADEYDNVTLMYAKHEKIPMKDFGSEIRATMDIDHLLNKAVLLLDLQETSLEEIFAKIIHEMDIQEPEFTSEQVRSVLFTQDAGNQFHILSRTVQSICTTGGGCGTFDYDQTWICALCMLNTVQHRHVAIARLSHPTNLGRTMQDLRFIIIVIAPSRAKGTKTALETTRTFATLFADMDIRQRLVMAQTVEQFRATLLSAAKELAVDQNQWRERKASIHLSQAKEQIFGPNRWYPFRGLQEELKRRSKQYISDFTDGIFGHRTIPKLFSTVVFLYFACLLPAIAFGVLNDDNTEGKINVKKIIFAQAIGGIFFSLFGGQPMIILLTTVPLAIYIKVIFKISTELGYDFYAMYACVGLFCSMFLVLYAATEMCSLMKMATRSAEEMFSLFMAIAFTVESLRAVARSFSRNYYCVPTAGANVTNIYTNLTEAATVCTNKRDTSILYVLLMLGTLWLGLFLYNFRKTPYLTRSRREWLADYALPASVMIMTFAGSYGFSSVEKDKFDMREDIPLFSIAPILTLPWTGYFVCLLLGFSLSFLFFIDQNITSAIVNNSQNKLKKGSSQNLDLFVVAILNMFLSLKLWPTWKSAYRRDTYTKIMNVRETRLASLLAHIMILASAFWLLPYPLRWIPTSVLHGLFLYMALTSLNGNEMFERLLLLITEQQAYPPTHYIRKVPQRKVHLFTACQLLQLIILCAFGFSPYPFIEMVFPIVCFFFLPIRHTLVPRLIDYKYLDALDGRH</sequence>
<dbReference type="GO" id="GO:0016323">
    <property type="term" value="C:basolateral plasma membrane"/>
    <property type="evidence" value="ECO:0000318"/>
    <property type="project" value="GO_Central"/>
</dbReference>
<dbReference type="GO" id="GO:0050801">
    <property type="term" value="P:monoatomic ion homeostasis"/>
    <property type="evidence" value="ECO:0000318"/>
    <property type="project" value="GO_Central"/>
</dbReference>
<dbReference type="InterPro" id="IPR016152">
    <property type="entry name" value="PTrfase/Anion_transptr"/>
</dbReference>
<feature type="transmembrane region" description="Helical" evidence="10">
    <location>
        <begin position="898"/>
        <end position="915"/>
    </location>
</feature>
<dbReference type="Gene3D" id="1.10.287.570">
    <property type="entry name" value="Helical hairpin bin"/>
    <property type="match status" value="1"/>
</dbReference>
<feature type="compositionally biased region" description="Polar residues" evidence="9">
    <location>
        <begin position="284"/>
        <end position="293"/>
    </location>
</feature>
<dbReference type="PANTHER" id="PTHR11453:SF127">
    <property type="entry name" value="SOLUTE CARRIER FAMILY 4 MEMBER 11"/>
    <property type="match status" value="1"/>
</dbReference>
<reference evidence="13" key="1">
    <citation type="journal article" date="2008" name="Nat. Genet.">
        <title>The Pristionchus pacificus genome provides a unique perspective on nematode lifestyle and parasitism.</title>
        <authorList>
            <person name="Dieterich C."/>
            <person name="Clifton S.W."/>
            <person name="Schuster L.N."/>
            <person name="Chinwalla A."/>
            <person name="Delehaunty K."/>
            <person name="Dinkelacker I."/>
            <person name="Fulton L."/>
            <person name="Fulton R."/>
            <person name="Godfrey J."/>
            <person name="Minx P."/>
            <person name="Mitreva M."/>
            <person name="Roeseler W."/>
            <person name="Tian H."/>
            <person name="Witte H."/>
            <person name="Yang S.P."/>
            <person name="Wilson R.K."/>
            <person name="Sommer R.J."/>
        </authorList>
    </citation>
    <scope>NUCLEOTIDE SEQUENCE [LARGE SCALE GENOMIC DNA]</scope>
    <source>
        <strain evidence="13">PS312</strain>
    </source>
</reference>
<keyword evidence="4" id="KW-1003">Cell membrane</keyword>
<dbReference type="InterPro" id="IPR011531">
    <property type="entry name" value="HCO3_transpt-like_TM_dom"/>
</dbReference>
<feature type="region of interest" description="Disordered" evidence="9">
    <location>
        <begin position="227"/>
        <end position="338"/>
    </location>
</feature>
<evidence type="ECO:0000313" key="12">
    <source>
        <dbReference type="EnsemblMetazoa" id="PPA19380.1"/>
    </source>
</evidence>
<evidence type="ECO:0000256" key="7">
    <source>
        <dbReference type="ARBA" id="ARBA00023065"/>
    </source>
</evidence>
<feature type="transmembrane region" description="Helical" evidence="10">
    <location>
        <begin position="1098"/>
        <end position="1117"/>
    </location>
</feature>
<feature type="region of interest" description="Disordered" evidence="9">
    <location>
        <begin position="1"/>
        <end position="39"/>
    </location>
</feature>
<dbReference type="GO" id="GO:0055085">
    <property type="term" value="P:transmembrane transport"/>
    <property type="evidence" value="ECO:0000318"/>
    <property type="project" value="GO_Central"/>
</dbReference>
<comment type="subcellular location">
    <subcellularLocation>
        <location evidence="1">Cell membrane</location>
        <topology evidence="1">Multi-pass membrane protein</topology>
    </subcellularLocation>
</comment>
<evidence type="ECO:0000256" key="1">
    <source>
        <dbReference type="ARBA" id="ARBA00004651"/>
    </source>
</evidence>
<dbReference type="OrthoDB" id="1735926at2759"/>
<keyword evidence="13" id="KW-1185">Reference proteome</keyword>
<evidence type="ECO:0000259" key="11">
    <source>
        <dbReference type="Pfam" id="PF00955"/>
    </source>
</evidence>
<feature type="transmembrane region" description="Helical" evidence="10">
    <location>
        <begin position="936"/>
        <end position="960"/>
    </location>
</feature>
<gene>
    <name evidence="12" type="primary">WBGene00108934</name>
</gene>
<evidence type="ECO:0000256" key="9">
    <source>
        <dbReference type="SAM" id="MobiDB-lite"/>
    </source>
</evidence>
<dbReference type="Pfam" id="PF00955">
    <property type="entry name" value="HCO3_cotransp"/>
    <property type="match status" value="2"/>
</dbReference>
<keyword evidence="3" id="KW-0813">Transport</keyword>
<dbReference type="FunFam" id="1.10.287.570:FF:000002">
    <property type="entry name" value="Solute carrier family 4 member 11"/>
    <property type="match status" value="1"/>
</dbReference>
<feature type="domain" description="Bicarbonate transporter-like transmembrane" evidence="11">
    <location>
        <begin position="654"/>
        <end position="830"/>
    </location>
</feature>
<proteinExistence type="inferred from homology"/>
<feature type="transmembrane region" description="Helical" evidence="10">
    <location>
        <begin position="1123"/>
        <end position="1141"/>
    </location>
</feature>
<evidence type="ECO:0000256" key="5">
    <source>
        <dbReference type="ARBA" id="ARBA00022692"/>
    </source>
</evidence>
<dbReference type="AlphaFoldDB" id="A0A2A6B5Q1"/>
<dbReference type="GO" id="GO:0005886">
    <property type="term" value="C:plasma membrane"/>
    <property type="evidence" value="ECO:0000318"/>
    <property type="project" value="GO_Central"/>
</dbReference>
<evidence type="ECO:0000256" key="2">
    <source>
        <dbReference type="ARBA" id="ARBA00010993"/>
    </source>
</evidence>
<feature type="transmembrane region" description="Helical" evidence="10">
    <location>
        <begin position="980"/>
        <end position="1001"/>
    </location>
</feature>
<feature type="region of interest" description="Disordered" evidence="9">
    <location>
        <begin position="69"/>
        <end position="140"/>
    </location>
</feature>
<dbReference type="Gene3D" id="3.40.930.10">
    <property type="entry name" value="Mannitol-specific EII, Chain A"/>
    <property type="match status" value="1"/>
</dbReference>
<feature type="transmembrane region" description="Helical" evidence="10">
    <location>
        <begin position="768"/>
        <end position="787"/>
    </location>
</feature>
<evidence type="ECO:0000256" key="4">
    <source>
        <dbReference type="ARBA" id="ARBA00022475"/>
    </source>
</evidence>
<dbReference type="EnsemblMetazoa" id="PPA19380.1">
    <property type="protein sequence ID" value="PPA19380.1"/>
    <property type="gene ID" value="WBGene00108934"/>
</dbReference>
<dbReference type="PANTHER" id="PTHR11453">
    <property type="entry name" value="ANION EXCHANGE PROTEIN"/>
    <property type="match status" value="1"/>
</dbReference>
<evidence type="ECO:0000256" key="3">
    <source>
        <dbReference type="ARBA" id="ARBA00022448"/>
    </source>
</evidence>
<keyword evidence="7" id="KW-0406">Ion transport</keyword>
<dbReference type="GO" id="GO:0006820">
    <property type="term" value="P:monoatomic anion transport"/>
    <property type="evidence" value="ECO:0007669"/>
    <property type="project" value="InterPro"/>
</dbReference>
<dbReference type="FunFam" id="3.40.930.10:FF:000018">
    <property type="entry name" value="Sodium bicarbonate transporter protein 11"/>
    <property type="match status" value="1"/>
</dbReference>
<keyword evidence="6 10" id="KW-1133">Transmembrane helix</keyword>
<feature type="compositionally biased region" description="Low complexity" evidence="9">
    <location>
        <begin position="326"/>
        <end position="338"/>
    </location>
</feature>
<dbReference type="GO" id="GO:0005452">
    <property type="term" value="F:solute:inorganic anion antiporter activity"/>
    <property type="evidence" value="ECO:0007669"/>
    <property type="project" value="InterPro"/>
</dbReference>
<evidence type="ECO:0000256" key="6">
    <source>
        <dbReference type="ARBA" id="ARBA00022989"/>
    </source>
</evidence>
<feature type="transmembrane region" description="Helical" evidence="10">
    <location>
        <begin position="1022"/>
        <end position="1041"/>
    </location>
</feature>
<feature type="region of interest" description="Disordered" evidence="9">
    <location>
        <begin position="369"/>
        <end position="390"/>
    </location>
</feature>
<feature type="compositionally biased region" description="Low complexity" evidence="9">
    <location>
        <begin position="10"/>
        <end position="28"/>
    </location>
</feature>
<organism evidence="12 13">
    <name type="scientific">Pristionchus pacificus</name>
    <name type="common">Parasitic nematode worm</name>
    <dbReference type="NCBI Taxonomy" id="54126"/>
    <lineage>
        <taxon>Eukaryota</taxon>
        <taxon>Metazoa</taxon>
        <taxon>Ecdysozoa</taxon>
        <taxon>Nematoda</taxon>
        <taxon>Chromadorea</taxon>
        <taxon>Rhabditida</taxon>
        <taxon>Rhabditina</taxon>
        <taxon>Diplogasteromorpha</taxon>
        <taxon>Diplogasteroidea</taxon>
        <taxon>Neodiplogasteridae</taxon>
        <taxon>Pristionchus</taxon>
    </lineage>
</organism>
<dbReference type="GO" id="GO:0022857">
    <property type="term" value="F:transmembrane transporter activity"/>
    <property type="evidence" value="ECO:0000318"/>
    <property type="project" value="GO_Central"/>
</dbReference>
<comment type="similarity">
    <text evidence="2">Belongs to the anion exchanger (TC 2.A.31) family.</text>
</comment>
<dbReference type="SUPFAM" id="SSF55804">
    <property type="entry name" value="Phoshotransferase/anion transport protein"/>
    <property type="match status" value="1"/>
</dbReference>
<name>A0A2A6B5Q1_PRIPA</name>
<feature type="transmembrane region" description="Helical" evidence="10">
    <location>
        <begin position="861"/>
        <end position="878"/>
    </location>
</feature>
<feature type="compositionally biased region" description="Gly residues" evidence="9">
    <location>
        <begin position="29"/>
        <end position="39"/>
    </location>
</feature>